<gene>
    <name evidence="1" type="ORF">DSM106972_095230</name>
</gene>
<dbReference type="Proteomes" id="UP000271624">
    <property type="component" value="Unassembled WGS sequence"/>
</dbReference>
<name>A0A433UJC6_9CYAN</name>
<accession>A0A433UJC6</accession>
<comment type="caution">
    <text evidence="1">The sequence shown here is derived from an EMBL/GenBank/DDBJ whole genome shotgun (WGS) entry which is preliminary data.</text>
</comment>
<evidence type="ECO:0000313" key="2">
    <source>
        <dbReference type="Proteomes" id="UP000271624"/>
    </source>
</evidence>
<dbReference type="InterPro" id="IPR054053">
    <property type="entry name" value="DUF6887"/>
</dbReference>
<sequence length="58" mass="6905">MEFHKYVLEHREDDEALSIYLERFRDPNAKVYSPDQGFDDPEVVPVLNKLLSKQRNPD</sequence>
<dbReference type="Pfam" id="PF21826">
    <property type="entry name" value="DUF6887"/>
    <property type="match status" value="1"/>
</dbReference>
<dbReference type="EMBL" id="RSCL01000054">
    <property type="protein sequence ID" value="RUS93924.1"/>
    <property type="molecule type" value="Genomic_DNA"/>
</dbReference>
<reference evidence="1" key="2">
    <citation type="journal article" date="2019" name="Genome Biol. Evol.">
        <title>Day and night: Metabolic profiles and evolutionary relationships of six axenic non-marine cyanobacteria.</title>
        <authorList>
            <person name="Will S.E."/>
            <person name="Henke P."/>
            <person name="Boedeker C."/>
            <person name="Huang S."/>
            <person name="Brinkmann H."/>
            <person name="Rohde M."/>
            <person name="Jarek M."/>
            <person name="Friedl T."/>
            <person name="Seufert S."/>
            <person name="Schumacher M."/>
            <person name="Overmann J."/>
            <person name="Neumann-Schaal M."/>
            <person name="Petersen J."/>
        </authorList>
    </citation>
    <scope>NUCLEOTIDE SEQUENCE [LARGE SCALE GENOMIC DNA]</scope>
    <source>
        <strain evidence="1">PCC 7102</strain>
    </source>
</reference>
<dbReference type="RefSeq" id="WP_170213656.1">
    <property type="nucleotide sequence ID" value="NZ_RSCL01000054.1"/>
</dbReference>
<reference evidence="1" key="1">
    <citation type="submission" date="2018-12" db="EMBL/GenBank/DDBJ databases">
        <authorList>
            <person name="Will S."/>
            <person name="Neumann-Schaal M."/>
            <person name="Henke P."/>
        </authorList>
    </citation>
    <scope>NUCLEOTIDE SEQUENCE</scope>
    <source>
        <strain evidence="1">PCC 7102</strain>
    </source>
</reference>
<keyword evidence="2" id="KW-1185">Reference proteome</keyword>
<organism evidence="1 2">
    <name type="scientific">Dulcicalothrix desertica PCC 7102</name>
    <dbReference type="NCBI Taxonomy" id="232991"/>
    <lineage>
        <taxon>Bacteria</taxon>
        <taxon>Bacillati</taxon>
        <taxon>Cyanobacteriota</taxon>
        <taxon>Cyanophyceae</taxon>
        <taxon>Nostocales</taxon>
        <taxon>Calotrichaceae</taxon>
        <taxon>Dulcicalothrix</taxon>
    </lineage>
</organism>
<dbReference type="AlphaFoldDB" id="A0A433UJC6"/>
<proteinExistence type="predicted"/>
<evidence type="ECO:0000313" key="1">
    <source>
        <dbReference type="EMBL" id="RUS93924.1"/>
    </source>
</evidence>
<protein>
    <submittedName>
        <fullName evidence="1">Uncharacterized protein</fullName>
    </submittedName>
</protein>